<sequence length="165" mass="19298">MVKDKIKLLRKENDITQAELAEKIYVSRQTISRWENGSSIPSTDNIAQIAQFFEKDMSYFLPDYECEKENTSMPSSDETPKIKAYITRYWKDICIFVLALSPLLYIWFTPISTYSYMYARKNKKTYRTIIGLIVLTFSIYFLIQFILDMIALFGLGGTTIEVIME</sequence>
<keyword evidence="1 4" id="KW-0238">DNA-binding</keyword>
<dbReference type="STRING" id="1121025.SAMN02745249_01236"/>
<dbReference type="PANTHER" id="PTHR46558">
    <property type="entry name" value="TRACRIPTIONAL REGULATORY PROTEIN-RELATED-RELATED"/>
    <property type="match status" value="1"/>
</dbReference>
<keyword evidence="5" id="KW-1185">Reference proteome</keyword>
<keyword evidence="2" id="KW-0812">Transmembrane</keyword>
<feature type="transmembrane region" description="Helical" evidence="2">
    <location>
        <begin position="89"/>
        <end position="108"/>
    </location>
</feature>
<dbReference type="SMART" id="SM00530">
    <property type="entry name" value="HTH_XRE"/>
    <property type="match status" value="1"/>
</dbReference>
<keyword evidence="2" id="KW-0472">Membrane</keyword>
<dbReference type="AlphaFoldDB" id="A0A1M4WNG3"/>
<evidence type="ECO:0000256" key="2">
    <source>
        <dbReference type="SAM" id="Phobius"/>
    </source>
</evidence>
<evidence type="ECO:0000259" key="3">
    <source>
        <dbReference type="PROSITE" id="PS50943"/>
    </source>
</evidence>
<gene>
    <name evidence="4" type="ORF">SAMN02745249_01236</name>
</gene>
<dbReference type="CDD" id="cd00093">
    <property type="entry name" value="HTH_XRE"/>
    <property type="match status" value="1"/>
</dbReference>
<dbReference type="Proteomes" id="UP000184128">
    <property type="component" value="Unassembled WGS sequence"/>
</dbReference>
<protein>
    <submittedName>
        <fullName evidence="4">DNA-binding transcriptional regulator, XRE-family HTH domain</fullName>
    </submittedName>
</protein>
<dbReference type="InterPro" id="IPR010982">
    <property type="entry name" value="Lambda_DNA-bd_dom_sf"/>
</dbReference>
<dbReference type="EMBL" id="FQUF01000016">
    <property type="protein sequence ID" value="SHE82583.1"/>
    <property type="molecule type" value="Genomic_DNA"/>
</dbReference>
<evidence type="ECO:0000256" key="1">
    <source>
        <dbReference type="ARBA" id="ARBA00023125"/>
    </source>
</evidence>
<dbReference type="InterPro" id="IPR001387">
    <property type="entry name" value="Cro/C1-type_HTH"/>
</dbReference>
<evidence type="ECO:0000313" key="4">
    <source>
        <dbReference type="EMBL" id="SHE82583.1"/>
    </source>
</evidence>
<dbReference type="Pfam" id="PF01381">
    <property type="entry name" value="HTH_3"/>
    <property type="match status" value="1"/>
</dbReference>
<dbReference type="PANTHER" id="PTHR46558:SF11">
    <property type="entry name" value="HTH-TYPE TRANSCRIPTIONAL REGULATOR XRE"/>
    <property type="match status" value="1"/>
</dbReference>
<dbReference type="OrthoDB" id="9805856at2"/>
<feature type="transmembrane region" description="Helical" evidence="2">
    <location>
        <begin position="128"/>
        <end position="155"/>
    </location>
</feature>
<feature type="domain" description="HTH cro/C1-type" evidence="3">
    <location>
        <begin position="6"/>
        <end position="60"/>
    </location>
</feature>
<dbReference type="Gene3D" id="1.10.260.40">
    <property type="entry name" value="lambda repressor-like DNA-binding domains"/>
    <property type="match status" value="1"/>
</dbReference>
<keyword evidence="2" id="KW-1133">Transmembrane helix</keyword>
<proteinExistence type="predicted"/>
<accession>A0A1M4WNG3</accession>
<reference evidence="4 5" key="1">
    <citation type="submission" date="2016-11" db="EMBL/GenBank/DDBJ databases">
        <authorList>
            <person name="Jaros S."/>
            <person name="Januszkiewicz K."/>
            <person name="Wedrychowicz H."/>
        </authorList>
    </citation>
    <scope>NUCLEOTIDE SEQUENCE [LARGE SCALE GENOMIC DNA]</scope>
    <source>
        <strain evidence="4 5">DSM 15692</strain>
    </source>
</reference>
<evidence type="ECO:0000313" key="5">
    <source>
        <dbReference type="Proteomes" id="UP000184128"/>
    </source>
</evidence>
<dbReference type="SUPFAM" id="SSF47413">
    <property type="entry name" value="lambda repressor-like DNA-binding domains"/>
    <property type="match status" value="1"/>
</dbReference>
<dbReference type="RefSeq" id="WP_073297848.1">
    <property type="nucleotide sequence ID" value="NZ_FQUF01000016.1"/>
</dbReference>
<organism evidence="4 5">
    <name type="scientific">Atopostipes suicloacalis DSM 15692</name>
    <dbReference type="NCBI Taxonomy" id="1121025"/>
    <lineage>
        <taxon>Bacteria</taxon>
        <taxon>Bacillati</taxon>
        <taxon>Bacillota</taxon>
        <taxon>Bacilli</taxon>
        <taxon>Lactobacillales</taxon>
        <taxon>Carnobacteriaceae</taxon>
        <taxon>Atopostipes</taxon>
    </lineage>
</organism>
<dbReference type="GO" id="GO:0003677">
    <property type="term" value="F:DNA binding"/>
    <property type="evidence" value="ECO:0007669"/>
    <property type="project" value="UniProtKB-KW"/>
</dbReference>
<name>A0A1M4WNG3_9LACT</name>
<dbReference type="PROSITE" id="PS50943">
    <property type="entry name" value="HTH_CROC1"/>
    <property type="match status" value="1"/>
</dbReference>